<accession>A0A135L651</accession>
<keyword evidence="4" id="KW-0143">Chaperone</keyword>
<dbReference type="Pfam" id="PF05400">
    <property type="entry name" value="FliT"/>
    <property type="match status" value="1"/>
</dbReference>
<keyword evidence="3" id="KW-1005">Bacterial flagellum biogenesis</keyword>
<comment type="caution">
    <text evidence="8">The sequence shown here is derived from an EMBL/GenBank/DDBJ whole genome shotgun (WGS) entry which is preliminary data.</text>
</comment>
<proteinExistence type="inferred from homology"/>
<evidence type="ECO:0000256" key="5">
    <source>
        <dbReference type="ARBA" id="ARBA00093765"/>
    </source>
</evidence>
<dbReference type="RefSeq" id="WP_068726224.1">
    <property type="nucleotide sequence ID" value="NZ_LSKU01000001.1"/>
</dbReference>
<dbReference type="STRING" id="1413211.U473_10895"/>
<organism evidence="8 9">
    <name type="scientific">Tepidibacillus decaturensis</name>
    <dbReference type="NCBI Taxonomy" id="1413211"/>
    <lineage>
        <taxon>Bacteria</taxon>
        <taxon>Bacillati</taxon>
        <taxon>Bacillota</taxon>
        <taxon>Bacilli</taxon>
        <taxon>Bacillales</taxon>
        <taxon>Bacillaceae</taxon>
        <taxon>Tepidibacillus</taxon>
    </lineage>
</organism>
<evidence type="ECO:0000256" key="7">
    <source>
        <dbReference type="ARBA" id="ARBA00093797"/>
    </source>
</evidence>
<dbReference type="InterPro" id="IPR008622">
    <property type="entry name" value="FliT"/>
</dbReference>
<dbReference type="EMBL" id="LSKU01000001">
    <property type="protein sequence ID" value="KXG44462.1"/>
    <property type="molecule type" value="Genomic_DNA"/>
</dbReference>
<evidence type="ECO:0000256" key="6">
    <source>
        <dbReference type="ARBA" id="ARBA00093785"/>
    </source>
</evidence>
<evidence type="ECO:0000313" key="9">
    <source>
        <dbReference type="Proteomes" id="UP000070352"/>
    </source>
</evidence>
<comment type="subcellular location">
    <subcellularLocation>
        <location evidence="1">Cytoplasm</location>
        <location evidence="1">Cytosol</location>
    </subcellularLocation>
</comment>
<dbReference type="OrthoDB" id="2353131at2"/>
<evidence type="ECO:0000256" key="4">
    <source>
        <dbReference type="ARBA" id="ARBA00023186"/>
    </source>
</evidence>
<evidence type="ECO:0000256" key="2">
    <source>
        <dbReference type="ARBA" id="ARBA00022490"/>
    </source>
</evidence>
<sequence>MSLVKQLYEVANQFYQYLLIQPQKEQRNAYIEQINQFLDRREELISKLPKVLDDEEKILGGKIIQLNHSIDELLKKRYDEIEADLKQIRQQKMVQKKYAQTVVSVSFDGMFFDKRK</sequence>
<dbReference type="Proteomes" id="UP000070352">
    <property type="component" value="Unassembled WGS sequence"/>
</dbReference>
<keyword evidence="2" id="KW-0963">Cytoplasm</keyword>
<reference evidence="8 9" key="1">
    <citation type="submission" date="2016-02" db="EMBL/GenBank/DDBJ databases">
        <title>Draft Genome for Tepidibacillus decaturensis nov. sp. Strain Z9, an Anaerobic, Moderately Thermophilic and Heterotrophic Bacterium from Deep Subsurface of the Illinois Basin, USA.</title>
        <authorList>
            <person name="Dong Y."/>
            <person name="Chang J.Y."/>
            <person name="Sanford R."/>
            <person name="Fouke B.W."/>
        </authorList>
    </citation>
    <scope>NUCLEOTIDE SEQUENCE [LARGE SCALE GENOMIC DNA]</scope>
    <source>
        <strain evidence="8 9">Z9</strain>
    </source>
</reference>
<gene>
    <name evidence="8" type="ORF">U473_10895</name>
</gene>
<comment type="similarity">
    <text evidence="6">Belongs to the bacillales FliT family.</text>
</comment>
<dbReference type="AlphaFoldDB" id="A0A135L651"/>
<keyword evidence="9" id="KW-1185">Reference proteome</keyword>
<name>A0A135L651_9BACI</name>
<evidence type="ECO:0000256" key="1">
    <source>
        <dbReference type="ARBA" id="ARBA00004514"/>
    </source>
</evidence>
<protein>
    <recommendedName>
        <fullName evidence="7">Flagellar protein FliT</fullName>
    </recommendedName>
</protein>
<evidence type="ECO:0000313" key="8">
    <source>
        <dbReference type="EMBL" id="KXG44462.1"/>
    </source>
</evidence>
<comment type="function">
    <text evidence="5">May act as an export chaperone for the filament capping protein FliD.</text>
</comment>
<evidence type="ECO:0000256" key="3">
    <source>
        <dbReference type="ARBA" id="ARBA00022795"/>
    </source>
</evidence>